<evidence type="ECO:0000256" key="4">
    <source>
        <dbReference type="ARBA" id="ARBA00012030"/>
    </source>
</evidence>
<evidence type="ECO:0000256" key="1">
    <source>
        <dbReference type="ARBA" id="ARBA00001400"/>
    </source>
</evidence>
<dbReference type="EMBL" id="JAPRFR010000001">
    <property type="protein sequence ID" value="MCZ0725017.1"/>
    <property type="molecule type" value="Genomic_DNA"/>
</dbReference>
<keyword evidence="7 9" id="KW-0378">Hydrolase</keyword>
<comment type="function">
    <text evidence="2 9 11">Excises uracil residues from the DNA which can arise as a result of misincorporation of dUMP residues by DNA polymerase or due to deamination of cytosine.</text>
</comment>
<dbReference type="PROSITE" id="PS00130">
    <property type="entry name" value="U_DNA_GLYCOSYLASE"/>
    <property type="match status" value="1"/>
</dbReference>
<dbReference type="Pfam" id="PF03167">
    <property type="entry name" value="UDG"/>
    <property type="match status" value="1"/>
</dbReference>
<sequence>MDFLKLYLNKQWQSILAPFIASDVYKNLTKQVAQAYQNKIVYPAPEHIFRALNLVDYKQIKVVILGQDPYHGPNQANGLSFSVNPGVKLPPSLRNIYQELADDLGIERNSGDLTDWAQQGVLLLNTTLTVEAHQANSHQNYGWQSLTDAVLAAVNEKESPLVFILWGKQAQKKGRFLDTNKHLLLQAPHPSPLSAYRGFFGSKPFSKTNAFLESLGLEPIDWSAQ</sequence>
<comment type="similarity">
    <text evidence="3 9 11">Belongs to the uracil-DNA glycosylase (UDG) superfamily. UNG family.</text>
</comment>
<protein>
    <recommendedName>
        <fullName evidence="5 9">Uracil-DNA glycosylase</fullName>
        <shortName evidence="9">UDG</shortName>
        <ecNumber evidence="4 9">3.2.2.27</ecNumber>
    </recommendedName>
</protein>
<evidence type="ECO:0000313" key="13">
    <source>
        <dbReference type="EMBL" id="MCZ0725017.1"/>
    </source>
</evidence>
<keyword evidence="14" id="KW-1185">Reference proteome</keyword>
<dbReference type="InterPro" id="IPR005122">
    <property type="entry name" value="Uracil-DNA_glycosylase-like"/>
</dbReference>
<feature type="domain" description="Uracil-DNA glycosylase-like" evidence="12">
    <location>
        <begin position="53"/>
        <end position="212"/>
    </location>
</feature>
<evidence type="ECO:0000259" key="12">
    <source>
        <dbReference type="SMART" id="SM00986"/>
    </source>
</evidence>
<evidence type="ECO:0000313" key="14">
    <source>
        <dbReference type="Proteomes" id="UP001146670"/>
    </source>
</evidence>
<dbReference type="SUPFAM" id="SSF52141">
    <property type="entry name" value="Uracil-DNA glycosylase-like"/>
    <property type="match status" value="1"/>
</dbReference>
<reference evidence="13" key="1">
    <citation type="submission" date="2022-12" db="EMBL/GenBank/DDBJ databases">
        <title>Description and comparative metabolic analysis of Aerococcus sp. nov., isolated from the feces of a pig.</title>
        <authorList>
            <person name="Chang Y.-H."/>
        </authorList>
    </citation>
    <scope>NUCLEOTIDE SEQUENCE</scope>
    <source>
        <strain evidence="13">YH-aer222</strain>
    </source>
</reference>
<dbReference type="NCBIfam" id="NF003589">
    <property type="entry name" value="PRK05254.1-2"/>
    <property type="match status" value="1"/>
</dbReference>
<dbReference type="GO" id="GO:0004844">
    <property type="term" value="F:uracil DNA N-glycosylase activity"/>
    <property type="evidence" value="ECO:0007669"/>
    <property type="project" value="UniProtKB-UniRule"/>
</dbReference>
<dbReference type="GO" id="GO:0097510">
    <property type="term" value="P:base-excision repair, AP site formation via deaminated base removal"/>
    <property type="evidence" value="ECO:0007669"/>
    <property type="project" value="TreeGrafter"/>
</dbReference>
<dbReference type="NCBIfam" id="NF003592">
    <property type="entry name" value="PRK05254.1-5"/>
    <property type="match status" value="1"/>
</dbReference>
<dbReference type="SMART" id="SM00987">
    <property type="entry name" value="UreE_C"/>
    <property type="match status" value="1"/>
</dbReference>
<dbReference type="NCBIfam" id="NF003588">
    <property type="entry name" value="PRK05254.1-1"/>
    <property type="match status" value="1"/>
</dbReference>
<evidence type="ECO:0000256" key="9">
    <source>
        <dbReference type="HAMAP-Rule" id="MF_00148"/>
    </source>
</evidence>
<dbReference type="AlphaFoldDB" id="A0A9X3FV00"/>
<evidence type="ECO:0000256" key="2">
    <source>
        <dbReference type="ARBA" id="ARBA00002631"/>
    </source>
</evidence>
<proteinExistence type="inferred from homology"/>
<keyword evidence="9" id="KW-0963">Cytoplasm</keyword>
<dbReference type="InterPro" id="IPR002043">
    <property type="entry name" value="UDG_fam1"/>
</dbReference>
<comment type="caution">
    <text evidence="13">The sequence shown here is derived from an EMBL/GenBank/DDBJ whole genome shotgun (WGS) entry which is preliminary data.</text>
</comment>
<dbReference type="SMART" id="SM00986">
    <property type="entry name" value="UDG"/>
    <property type="match status" value="1"/>
</dbReference>
<dbReference type="Gene3D" id="3.40.470.10">
    <property type="entry name" value="Uracil-DNA glycosylase-like domain"/>
    <property type="match status" value="1"/>
</dbReference>
<dbReference type="GO" id="GO:0005737">
    <property type="term" value="C:cytoplasm"/>
    <property type="evidence" value="ECO:0007669"/>
    <property type="project" value="UniProtKB-SubCell"/>
</dbReference>
<feature type="active site" description="Proton acceptor" evidence="9 10">
    <location>
        <position position="68"/>
    </location>
</feature>
<dbReference type="RefSeq" id="WP_268751342.1">
    <property type="nucleotide sequence ID" value="NZ_JAPRFQ010000001.1"/>
</dbReference>
<comment type="catalytic activity">
    <reaction evidence="1 9 11">
        <text>Hydrolyzes single-stranded DNA or mismatched double-stranded DNA and polynucleotides, releasing free uracil.</text>
        <dbReference type="EC" id="3.2.2.27"/>
    </reaction>
</comment>
<evidence type="ECO:0000256" key="10">
    <source>
        <dbReference type="PROSITE-ProRule" id="PRU10072"/>
    </source>
</evidence>
<dbReference type="PANTHER" id="PTHR11264:SF0">
    <property type="entry name" value="URACIL-DNA GLYCOSYLASE"/>
    <property type="match status" value="1"/>
</dbReference>
<dbReference type="Proteomes" id="UP001146670">
    <property type="component" value="Unassembled WGS sequence"/>
</dbReference>
<accession>A0A9X3FV00</accession>
<keyword evidence="8 9" id="KW-0234">DNA repair</keyword>
<evidence type="ECO:0000256" key="6">
    <source>
        <dbReference type="ARBA" id="ARBA00022763"/>
    </source>
</evidence>
<evidence type="ECO:0000256" key="3">
    <source>
        <dbReference type="ARBA" id="ARBA00008184"/>
    </source>
</evidence>
<dbReference type="HAMAP" id="MF_00148">
    <property type="entry name" value="UDG"/>
    <property type="match status" value="1"/>
</dbReference>
<dbReference type="NCBIfam" id="NF003591">
    <property type="entry name" value="PRK05254.1-4"/>
    <property type="match status" value="1"/>
</dbReference>
<name>A0A9X3FV00_9LACT</name>
<dbReference type="PANTHER" id="PTHR11264">
    <property type="entry name" value="URACIL-DNA GLYCOSYLASE"/>
    <property type="match status" value="1"/>
</dbReference>
<gene>
    <name evidence="9" type="primary">ung</name>
    <name evidence="13" type="ORF">OW157_00360</name>
</gene>
<evidence type="ECO:0000256" key="5">
    <source>
        <dbReference type="ARBA" id="ARBA00018429"/>
    </source>
</evidence>
<evidence type="ECO:0000256" key="11">
    <source>
        <dbReference type="RuleBase" id="RU003780"/>
    </source>
</evidence>
<dbReference type="EC" id="3.2.2.27" evidence="4 9"/>
<evidence type="ECO:0000256" key="7">
    <source>
        <dbReference type="ARBA" id="ARBA00022801"/>
    </source>
</evidence>
<dbReference type="InterPro" id="IPR018085">
    <property type="entry name" value="Ura-DNA_Glyclase_AS"/>
</dbReference>
<dbReference type="InterPro" id="IPR036895">
    <property type="entry name" value="Uracil-DNA_glycosylase-like_sf"/>
</dbReference>
<comment type="subcellular location">
    <subcellularLocation>
        <location evidence="9">Cytoplasm</location>
    </subcellularLocation>
</comment>
<keyword evidence="6 9" id="KW-0227">DNA damage</keyword>
<dbReference type="NCBIfam" id="TIGR00628">
    <property type="entry name" value="ung"/>
    <property type="match status" value="1"/>
</dbReference>
<dbReference type="FunFam" id="3.40.470.10:FF:000001">
    <property type="entry name" value="Uracil-DNA glycosylase"/>
    <property type="match status" value="1"/>
</dbReference>
<organism evidence="13 14">
    <name type="scientific">Aerococcus kribbianus</name>
    <dbReference type="NCBI Taxonomy" id="2999064"/>
    <lineage>
        <taxon>Bacteria</taxon>
        <taxon>Bacillati</taxon>
        <taxon>Bacillota</taxon>
        <taxon>Bacilli</taxon>
        <taxon>Lactobacillales</taxon>
        <taxon>Aerococcaceae</taxon>
        <taxon>Aerococcus</taxon>
    </lineage>
</organism>
<keyword evidence="13" id="KW-0326">Glycosidase</keyword>
<evidence type="ECO:0000256" key="8">
    <source>
        <dbReference type="ARBA" id="ARBA00023204"/>
    </source>
</evidence>
<dbReference type="CDD" id="cd10027">
    <property type="entry name" value="UDG-F1-like"/>
    <property type="match status" value="1"/>
</dbReference>